<keyword evidence="6" id="KW-0560">Oxidoreductase</keyword>
<sequence>MGVRRWIEGWPVYRQLTGPDRTARAAAAKSDGSEKWHARTEDADKVVKSICPFCAVGCGQKVYVKDGRVTQIEGDPDSPISRGRLCPKGSASKQLVTSPSRVTEVLYRRPYGTDWERLPLDTAMDMIADRVLKTRAETWQDKDEQGRPLNRTLGFASLGGATLDNEENYLMKKLYTALGAIQIENQARI</sequence>
<evidence type="ECO:0000256" key="3">
    <source>
        <dbReference type="ARBA" id="ARBA00010312"/>
    </source>
</evidence>
<organism evidence="10 11">
    <name type="scientific">Amycolatopsis pretoriensis</name>
    <dbReference type="NCBI Taxonomy" id="218821"/>
    <lineage>
        <taxon>Bacteria</taxon>
        <taxon>Bacillati</taxon>
        <taxon>Actinomycetota</taxon>
        <taxon>Actinomycetes</taxon>
        <taxon>Pseudonocardiales</taxon>
        <taxon>Pseudonocardiaceae</taxon>
        <taxon>Amycolatopsis</taxon>
    </lineage>
</organism>
<dbReference type="GO" id="GO:0051539">
    <property type="term" value="F:4 iron, 4 sulfur cluster binding"/>
    <property type="evidence" value="ECO:0007669"/>
    <property type="project" value="UniProtKB-KW"/>
</dbReference>
<feature type="domain" description="4Fe-4S Mo/W bis-MGD-type" evidence="9">
    <location>
        <begin position="44"/>
        <end position="100"/>
    </location>
</feature>
<dbReference type="AlphaFoldDB" id="A0A1H5RHN6"/>
<dbReference type="Proteomes" id="UP000198878">
    <property type="component" value="Unassembled WGS sequence"/>
</dbReference>
<evidence type="ECO:0000256" key="2">
    <source>
        <dbReference type="ARBA" id="ARBA00004196"/>
    </source>
</evidence>
<keyword evidence="7" id="KW-0408">Iron</keyword>
<dbReference type="EMBL" id="FNUJ01000016">
    <property type="protein sequence ID" value="SEF37883.1"/>
    <property type="molecule type" value="Genomic_DNA"/>
</dbReference>
<dbReference type="GO" id="GO:0016491">
    <property type="term" value="F:oxidoreductase activity"/>
    <property type="evidence" value="ECO:0007669"/>
    <property type="project" value="UniProtKB-KW"/>
</dbReference>
<evidence type="ECO:0000313" key="10">
    <source>
        <dbReference type="EMBL" id="SEF37883.1"/>
    </source>
</evidence>
<evidence type="ECO:0000313" key="11">
    <source>
        <dbReference type="Proteomes" id="UP000198878"/>
    </source>
</evidence>
<evidence type="ECO:0000256" key="4">
    <source>
        <dbReference type="ARBA" id="ARBA00022485"/>
    </source>
</evidence>
<comment type="cofactor">
    <cofactor evidence="1">
        <name>[4Fe-4S] cluster</name>
        <dbReference type="ChEBI" id="CHEBI:49883"/>
    </cofactor>
</comment>
<comment type="similarity">
    <text evidence="3">Belongs to the prokaryotic molybdopterin-containing oxidoreductase family.</text>
</comment>
<dbReference type="Gene3D" id="2.20.25.90">
    <property type="entry name" value="ADC-like domains"/>
    <property type="match status" value="1"/>
</dbReference>
<dbReference type="InterPro" id="IPR006963">
    <property type="entry name" value="Mopterin_OxRdtase_4Fe-4S_dom"/>
</dbReference>
<evidence type="ECO:0000256" key="8">
    <source>
        <dbReference type="ARBA" id="ARBA00023014"/>
    </source>
</evidence>
<dbReference type="STRING" id="218821.SAMN05421837_11660"/>
<keyword evidence="8" id="KW-0411">Iron-sulfur</keyword>
<dbReference type="PANTHER" id="PTHR43598:SF1">
    <property type="entry name" value="FORMATE DEHYDROGENASE-O MAJOR SUBUNIT"/>
    <property type="match status" value="1"/>
</dbReference>
<dbReference type="Pfam" id="PF04879">
    <property type="entry name" value="Molybdop_Fe4S4"/>
    <property type="match status" value="1"/>
</dbReference>
<dbReference type="GO" id="GO:0030151">
    <property type="term" value="F:molybdenum ion binding"/>
    <property type="evidence" value="ECO:0007669"/>
    <property type="project" value="TreeGrafter"/>
</dbReference>
<evidence type="ECO:0000256" key="7">
    <source>
        <dbReference type="ARBA" id="ARBA00023004"/>
    </source>
</evidence>
<name>A0A1H5RHN6_9PSEU</name>
<keyword evidence="4" id="KW-0004">4Fe-4S</keyword>
<proteinExistence type="inferred from homology"/>
<dbReference type="PANTHER" id="PTHR43598">
    <property type="entry name" value="TUNGSTEN-CONTAINING FORMYLMETHANOFURAN DEHYDROGENASE 2 SUBUNIT B"/>
    <property type="match status" value="1"/>
</dbReference>
<dbReference type="Gene3D" id="3.40.50.740">
    <property type="match status" value="1"/>
</dbReference>
<gene>
    <name evidence="10" type="ORF">SAMN05421837_11660</name>
</gene>
<evidence type="ECO:0000256" key="6">
    <source>
        <dbReference type="ARBA" id="ARBA00023002"/>
    </source>
</evidence>
<dbReference type="SUPFAM" id="SSF53706">
    <property type="entry name" value="Formate dehydrogenase/DMSO reductase, domains 1-3"/>
    <property type="match status" value="1"/>
</dbReference>
<dbReference type="GO" id="GO:0009061">
    <property type="term" value="P:anaerobic respiration"/>
    <property type="evidence" value="ECO:0007669"/>
    <property type="project" value="TreeGrafter"/>
</dbReference>
<accession>A0A1H5RHN6</accession>
<dbReference type="PROSITE" id="PS51669">
    <property type="entry name" value="4FE4S_MOW_BIS_MGD"/>
    <property type="match status" value="1"/>
</dbReference>
<keyword evidence="5" id="KW-0479">Metal-binding</keyword>
<comment type="subcellular location">
    <subcellularLocation>
        <location evidence="2">Cell envelope</location>
    </subcellularLocation>
</comment>
<protein>
    <submittedName>
        <fullName evidence="10">Formate dehydrogenase major subunit</fullName>
    </submittedName>
</protein>
<dbReference type="GO" id="GO:0009055">
    <property type="term" value="F:electron transfer activity"/>
    <property type="evidence" value="ECO:0007669"/>
    <property type="project" value="TreeGrafter"/>
</dbReference>
<dbReference type="OrthoDB" id="7376058at2"/>
<evidence type="ECO:0000256" key="5">
    <source>
        <dbReference type="ARBA" id="ARBA00022723"/>
    </source>
</evidence>
<reference evidence="11" key="1">
    <citation type="submission" date="2016-10" db="EMBL/GenBank/DDBJ databases">
        <authorList>
            <person name="Varghese N."/>
            <person name="Submissions S."/>
        </authorList>
    </citation>
    <scope>NUCLEOTIDE SEQUENCE [LARGE SCALE GENOMIC DNA]</scope>
    <source>
        <strain evidence="11">DSM 44654</strain>
    </source>
</reference>
<dbReference type="SMART" id="SM00926">
    <property type="entry name" value="Molybdop_Fe4S4"/>
    <property type="match status" value="1"/>
</dbReference>
<dbReference type="GO" id="GO:0030313">
    <property type="term" value="C:cell envelope"/>
    <property type="evidence" value="ECO:0007669"/>
    <property type="project" value="UniProtKB-SubCell"/>
</dbReference>
<evidence type="ECO:0000259" key="9">
    <source>
        <dbReference type="PROSITE" id="PS51669"/>
    </source>
</evidence>
<keyword evidence="11" id="KW-1185">Reference proteome</keyword>
<evidence type="ECO:0000256" key="1">
    <source>
        <dbReference type="ARBA" id="ARBA00001966"/>
    </source>
</evidence>